<accession>A0ABN2GT74</accession>
<keyword evidence="2" id="KW-1185">Reference proteome</keyword>
<sequence length="234" mass="26118">MITADADGREIIAVRHGQSEANAAFGLADRTGVEPVGMPDRDADVLLTETGRGQSAALGRWLGTLPPSRQPQLVYCSVFRRAQQTAELALAALAESGGPAVPTVPDERLRDRDMGQFELLTAAAIRRRFPAESARRDRLGDLYYRPPGGESLADVAFRMRAVLTDIRRRPERCVLLVGHDAVVLMLRYVLEGLDERELRTVIRDNPVRNTSVTRWRDKGDECRLVDYNLCDHLR</sequence>
<dbReference type="EMBL" id="BAAANY010000009">
    <property type="protein sequence ID" value="GAA1676429.1"/>
    <property type="molecule type" value="Genomic_DNA"/>
</dbReference>
<name>A0ABN2GT74_9ACTN</name>
<dbReference type="PANTHER" id="PTHR48100:SF1">
    <property type="entry name" value="HISTIDINE PHOSPHATASE FAMILY PROTEIN-RELATED"/>
    <property type="match status" value="1"/>
</dbReference>
<protein>
    <submittedName>
        <fullName evidence="1">Histidine phosphatase family protein</fullName>
    </submittedName>
</protein>
<gene>
    <name evidence="1" type="ORF">GCM10009765_27250</name>
</gene>
<proteinExistence type="predicted"/>
<dbReference type="InterPro" id="IPR013078">
    <property type="entry name" value="His_Pase_superF_clade-1"/>
</dbReference>
<dbReference type="SUPFAM" id="SSF53254">
    <property type="entry name" value="Phosphoglycerate mutase-like"/>
    <property type="match status" value="1"/>
</dbReference>
<dbReference type="InterPro" id="IPR029033">
    <property type="entry name" value="His_PPase_superfam"/>
</dbReference>
<dbReference type="Pfam" id="PF00300">
    <property type="entry name" value="His_Phos_1"/>
    <property type="match status" value="1"/>
</dbReference>
<dbReference type="PANTHER" id="PTHR48100">
    <property type="entry name" value="BROAD-SPECIFICITY PHOSPHATASE YOR283W-RELATED"/>
    <property type="match status" value="1"/>
</dbReference>
<dbReference type="Gene3D" id="3.40.50.1240">
    <property type="entry name" value="Phosphoglycerate mutase-like"/>
    <property type="match status" value="1"/>
</dbReference>
<dbReference type="RefSeq" id="WP_163568535.1">
    <property type="nucleotide sequence ID" value="NZ_BAAANY010000009.1"/>
</dbReference>
<organism evidence="1 2">
    <name type="scientific">Fodinicola feengrottensis</name>
    <dbReference type="NCBI Taxonomy" id="435914"/>
    <lineage>
        <taxon>Bacteria</taxon>
        <taxon>Bacillati</taxon>
        <taxon>Actinomycetota</taxon>
        <taxon>Actinomycetes</taxon>
        <taxon>Mycobacteriales</taxon>
        <taxon>Fodinicola</taxon>
    </lineage>
</organism>
<dbReference type="Proteomes" id="UP001500618">
    <property type="component" value="Unassembled WGS sequence"/>
</dbReference>
<evidence type="ECO:0000313" key="2">
    <source>
        <dbReference type="Proteomes" id="UP001500618"/>
    </source>
</evidence>
<dbReference type="SMART" id="SM00855">
    <property type="entry name" value="PGAM"/>
    <property type="match status" value="1"/>
</dbReference>
<comment type="caution">
    <text evidence="1">The sequence shown here is derived from an EMBL/GenBank/DDBJ whole genome shotgun (WGS) entry which is preliminary data.</text>
</comment>
<evidence type="ECO:0000313" key="1">
    <source>
        <dbReference type="EMBL" id="GAA1676429.1"/>
    </source>
</evidence>
<reference evidence="1 2" key="1">
    <citation type="journal article" date="2019" name="Int. J. Syst. Evol. Microbiol.">
        <title>The Global Catalogue of Microorganisms (GCM) 10K type strain sequencing project: providing services to taxonomists for standard genome sequencing and annotation.</title>
        <authorList>
            <consortium name="The Broad Institute Genomics Platform"/>
            <consortium name="The Broad Institute Genome Sequencing Center for Infectious Disease"/>
            <person name="Wu L."/>
            <person name="Ma J."/>
        </authorList>
    </citation>
    <scope>NUCLEOTIDE SEQUENCE [LARGE SCALE GENOMIC DNA]</scope>
    <source>
        <strain evidence="1 2">JCM 14718</strain>
    </source>
</reference>
<dbReference type="CDD" id="cd07067">
    <property type="entry name" value="HP_PGM_like"/>
    <property type="match status" value="1"/>
</dbReference>
<dbReference type="InterPro" id="IPR050275">
    <property type="entry name" value="PGM_Phosphatase"/>
</dbReference>